<gene>
    <name evidence="7" type="ORF">B0H64DRAFT_457079</name>
</gene>
<protein>
    <submittedName>
        <fullName evidence="7">NADPH dehydrogenase</fullName>
    </submittedName>
</protein>
<dbReference type="Proteomes" id="UP001278766">
    <property type="component" value="Unassembled WGS sequence"/>
</dbReference>
<reference evidence="7" key="2">
    <citation type="submission" date="2023-06" db="EMBL/GenBank/DDBJ databases">
        <authorList>
            <consortium name="Lawrence Berkeley National Laboratory"/>
            <person name="Haridas S."/>
            <person name="Hensen N."/>
            <person name="Bonometti L."/>
            <person name="Westerberg I."/>
            <person name="Brannstrom I.O."/>
            <person name="Guillou S."/>
            <person name="Cros-Aarteil S."/>
            <person name="Calhoun S."/>
            <person name="Kuo A."/>
            <person name="Mondo S."/>
            <person name="Pangilinan J."/>
            <person name="Riley R."/>
            <person name="Labutti K."/>
            <person name="Andreopoulos B."/>
            <person name="Lipzen A."/>
            <person name="Chen C."/>
            <person name="Yanf M."/>
            <person name="Daum C."/>
            <person name="Ng V."/>
            <person name="Clum A."/>
            <person name="Steindorff A."/>
            <person name="Ohm R."/>
            <person name="Martin F."/>
            <person name="Silar P."/>
            <person name="Natvig D."/>
            <person name="Lalanne C."/>
            <person name="Gautier V."/>
            <person name="Ament-Velasquez S.L."/>
            <person name="Kruys A."/>
            <person name="Hutchinson M.I."/>
            <person name="Powell A.J."/>
            <person name="Barry K."/>
            <person name="Miller A.N."/>
            <person name="Grigoriev I.V."/>
            <person name="Debuchy R."/>
            <person name="Gladieux P."/>
            <person name="Thoren M.H."/>
            <person name="Johannesson H."/>
        </authorList>
    </citation>
    <scope>NUCLEOTIDE SEQUENCE</scope>
    <source>
        <strain evidence="7">CBS 168.71</strain>
    </source>
</reference>
<keyword evidence="3" id="KW-0288">FMN</keyword>
<evidence type="ECO:0000256" key="4">
    <source>
        <dbReference type="ARBA" id="ARBA00023002"/>
    </source>
</evidence>
<dbReference type="GO" id="GO:0010181">
    <property type="term" value="F:FMN binding"/>
    <property type="evidence" value="ECO:0007669"/>
    <property type="project" value="InterPro"/>
</dbReference>
<dbReference type="Pfam" id="PF00724">
    <property type="entry name" value="Oxidored_FMN"/>
    <property type="match status" value="1"/>
</dbReference>
<evidence type="ECO:0000256" key="5">
    <source>
        <dbReference type="SAM" id="MobiDB-lite"/>
    </source>
</evidence>
<accession>A0AAE0HIN2</accession>
<keyword evidence="4" id="KW-0560">Oxidoreductase</keyword>
<dbReference type="GeneID" id="87844315"/>
<feature type="domain" description="NADH:flavin oxidoreductase/NADH oxidase N-terminal" evidence="6">
    <location>
        <begin position="11"/>
        <end position="367"/>
    </location>
</feature>
<sequence length="420" mass="45039">MGGQFDLQIAQPLTLKCGLTLPNRLVKAAMAEQLAGTNQLPDERLLTLYKHWAQGGWGLIITGHVHVDDAHLGAPADSAIPPSLPPTTLLPAYSALARASQGDTHTPTIGQLNHPGRQSPRGTGRRGFFAPAVAPSAVPVSLGSGWVATAVRMLGFGTPRALTVDEIGDVVAQFARAARVCAEAGFEGVEVHAAHGYLLSQFLSGRSNVRGDGYGGDARARARVVVEVVRAVRKAVEGFEGFCVGVKLNSADHQNEGEMRDCVEQVRAIVEAGVDFVEVSGGSFENPKMIWGNDGPDGPEEKSDRTKAREAFFLEFAHVIRKEFPDVPLMVTGGFSSRGGMEKAVVDGDCDLIGLGRPAVLNPSTPNSVMFNAEVKDQDATLYRKKNKTPWFFKWIGLPIVGAGMDSQYYTERIHELSKA</sequence>
<organism evidence="7 8">
    <name type="scientific">Chaetomium fimeti</name>
    <dbReference type="NCBI Taxonomy" id="1854472"/>
    <lineage>
        <taxon>Eukaryota</taxon>
        <taxon>Fungi</taxon>
        <taxon>Dikarya</taxon>
        <taxon>Ascomycota</taxon>
        <taxon>Pezizomycotina</taxon>
        <taxon>Sordariomycetes</taxon>
        <taxon>Sordariomycetidae</taxon>
        <taxon>Sordariales</taxon>
        <taxon>Chaetomiaceae</taxon>
        <taxon>Chaetomium</taxon>
    </lineage>
</organism>
<dbReference type="PANTHER" id="PTHR43656">
    <property type="entry name" value="BINDING OXIDOREDUCTASE, PUTATIVE (AFU_ORTHOLOGUE AFUA_2G08260)-RELATED"/>
    <property type="match status" value="1"/>
</dbReference>
<evidence type="ECO:0000313" key="8">
    <source>
        <dbReference type="Proteomes" id="UP001278766"/>
    </source>
</evidence>
<keyword evidence="8" id="KW-1185">Reference proteome</keyword>
<evidence type="ECO:0000259" key="6">
    <source>
        <dbReference type="Pfam" id="PF00724"/>
    </source>
</evidence>
<keyword evidence="2" id="KW-0285">Flavoprotein</keyword>
<dbReference type="EMBL" id="JAUEPN010000003">
    <property type="protein sequence ID" value="KAK3297161.1"/>
    <property type="molecule type" value="Genomic_DNA"/>
</dbReference>
<dbReference type="GO" id="GO:0016491">
    <property type="term" value="F:oxidoreductase activity"/>
    <property type="evidence" value="ECO:0007669"/>
    <property type="project" value="UniProtKB-KW"/>
</dbReference>
<evidence type="ECO:0000313" key="7">
    <source>
        <dbReference type="EMBL" id="KAK3297161.1"/>
    </source>
</evidence>
<name>A0AAE0HIN2_9PEZI</name>
<evidence type="ECO:0000256" key="1">
    <source>
        <dbReference type="ARBA" id="ARBA00005979"/>
    </source>
</evidence>
<dbReference type="RefSeq" id="XP_062660675.1">
    <property type="nucleotide sequence ID" value="XM_062807367.1"/>
</dbReference>
<dbReference type="SUPFAM" id="SSF51395">
    <property type="entry name" value="FMN-linked oxidoreductases"/>
    <property type="match status" value="1"/>
</dbReference>
<dbReference type="InterPro" id="IPR051799">
    <property type="entry name" value="NADH_flavin_oxidoreductase"/>
</dbReference>
<dbReference type="PANTHER" id="PTHR43656:SF2">
    <property type="entry name" value="BINDING OXIDOREDUCTASE, PUTATIVE (AFU_ORTHOLOGUE AFUA_2G08260)-RELATED"/>
    <property type="match status" value="1"/>
</dbReference>
<dbReference type="Gene3D" id="3.20.20.70">
    <property type="entry name" value="Aldolase class I"/>
    <property type="match status" value="1"/>
</dbReference>
<dbReference type="InterPro" id="IPR013785">
    <property type="entry name" value="Aldolase_TIM"/>
</dbReference>
<evidence type="ECO:0000256" key="3">
    <source>
        <dbReference type="ARBA" id="ARBA00022643"/>
    </source>
</evidence>
<feature type="region of interest" description="Disordered" evidence="5">
    <location>
        <begin position="102"/>
        <end position="124"/>
    </location>
</feature>
<proteinExistence type="inferred from homology"/>
<comment type="similarity">
    <text evidence="1">Belongs to the NADH:flavin oxidoreductase/NADH oxidase family.</text>
</comment>
<reference evidence="7" key="1">
    <citation type="journal article" date="2023" name="Mol. Phylogenet. Evol.">
        <title>Genome-scale phylogeny and comparative genomics of the fungal order Sordariales.</title>
        <authorList>
            <person name="Hensen N."/>
            <person name="Bonometti L."/>
            <person name="Westerberg I."/>
            <person name="Brannstrom I.O."/>
            <person name="Guillou S."/>
            <person name="Cros-Aarteil S."/>
            <person name="Calhoun S."/>
            <person name="Haridas S."/>
            <person name="Kuo A."/>
            <person name="Mondo S."/>
            <person name="Pangilinan J."/>
            <person name="Riley R."/>
            <person name="LaButti K."/>
            <person name="Andreopoulos B."/>
            <person name="Lipzen A."/>
            <person name="Chen C."/>
            <person name="Yan M."/>
            <person name="Daum C."/>
            <person name="Ng V."/>
            <person name="Clum A."/>
            <person name="Steindorff A."/>
            <person name="Ohm R.A."/>
            <person name="Martin F."/>
            <person name="Silar P."/>
            <person name="Natvig D.O."/>
            <person name="Lalanne C."/>
            <person name="Gautier V."/>
            <person name="Ament-Velasquez S.L."/>
            <person name="Kruys A."/>
            <person name="Hutchinson M.I."/>
            <person name="Powell A.J."/>
            <person name="Barry K."/>
            <person name="Miller A.N."/>
            <person name="Grigoriev I.V."/>
            <person name="Debuchy R."/>
            <person name="Gladieux P."/>
            <person name="Hiltunen Thoren M."/>
            <person name="Johannesson H."/>
        </authorList>
    </citation>
    <scope>NUCLEOTIDE SEQUENCE</scope>
    <source>
        <strain evidence="7">CBS 168.71</strain>
    </source>
</reference>
<evidence type="ECO:0000256" key="2">
    <source>
        <dbReference type="ARBA" id="ARBA00022630"/>
    </source>
</evidence>
<dbReference type="InterPro" id="IPR001155">
    <property type="entry name" value="OxRdtase_FMN_N"/>
</dbReference>
<comment type="caution">
    <text evidence="7">The sequence shown here is derived from an EMBL/GenBank/DDBJ whole genome shotgun (WGS) entry which is preliminary data.</text>
</comment>
<feature type="compositionally biased region" description="Polar residues" evidence="5">
    <location>
        <begin position="102"/>
        <end position="111"/>
    </location>
</feature>
<dbReference type="AlphaFoldDB" id="A0AAE0HIN2"/>